<evidence type="ECO:0000313" key="2">
    <source>
        <dbReference type="Proteomes" id="UP000019141"/>
    </source>
</evidence>
<organism evidence="1 2">
    <name type="scientific">Entotheonella factor</name>
    <dbReference type="NCBI Taxonomy" id="1429438"/>
    <lineage>
        <taxon>Bacteria</taxon>
        <taxon>Pseudomonadati</taxon>
        <taxon>Nitrospinota/Tectimicrobiota group</taxon>
        <taxon>Candidatus Tectimicrobiota</taxon>
        <taxon>Candidatus Entotheonellia</taxon>
        <taxon>Candidatus Entotheonellales</taxon>
        <taxon>Candidatus Entotheonellaceae</taxon>
        <taxon>Candidatus Entotheonella</taxon>
    </lineage>
</organism>
<dbReference type="EMBL" id="AZHW01000359">
    <property type="protein sequence ID" value="ETX00270.1"/>
    <property type="molecule type" value="Genomic_DNA"/>
</dbReference>
<dbReference type="AlphaFoldDB" id="W4LQX0"/>
<gene>
    <name evidence="1" type="ORF">ETSY1_11840</name>
</gene>
<evidence type="ECO:0000313" key="1">
    <source>
        <dbReference type="EMBL" id="ETX00270.1"/>
    </source>
</evidence>
<sequence length="72" mass="8311">MDRRFIPYVIKRKFPEGKKKDPCSKGLGWGFIGGNLWKSQFEVKKSAIRCTFPTKYAEKLLEEGCGSRILLQ</sequence>
<comment type="caution">
    <text evidence="1">The sequence shown here is derived from an EMBL/GenBank/DDBJ whole genome shotgun (WGS) entry which is preliminary data.</text>
</comment>
<name>W4LQX0_ENTF1</name>
<protein>
    <submittedName>
        <fullName evidence="1">Uncharacterized protein</fullName>
    </submittedName>
</protein>
<proteinExistence type="predicted"/>
<keyword evidence="2" id="KW-1185">Reference proteome</keyword>
<accession>W4LQX0</accession>
<reference evidence="1 2" key="1">
    <citation type="journal article" date="2014" name="Nature">
        <title>An environmental bacterial taxon with a large and distinct metabolic repertoire.</title>
        <authorList>
            <person name="Wilson M.C."/>
            <person name="Mori T."/>
            <person name="Ruckert C."/>
            <person name="Uria A.R."/>
            <person name="Helf M.J."/>
            <person name="Takada K."/>
            <person name="Gernert C."/>
            <person name="Steffens U.A."/>
            <person name="Heycke N."/>
            <person name="Schmitt S."/>
            <person name="Rinke C."/>
            <person name="Helfrich E.J."/>
            <person name="Brachmann A.O."/>
            <person name="Gurgui C."/>
            <person name="Wakimoto T."/>
            <person name="Kracht M."/>
            <person name="Crusemann M."/>
            <person name="Hentschel U."/>
            <person name="Abe I."/>
            <person name="Matsunaga S."/>
            <person name="Kalinowski J."/>
            <person name="Takeyama H."/>
            <person name="Piel J."/>
        </authorList>
    </citation>
    <scope>NUCLEOTIDE SEQUENCE [LARGE SCALE GENOMIC DNA]</scope>
    <source>
        <strain evidence="2">TSY1</strain>
    </source>
</reference>
<dbReference type="Proteomes" id="UP000019141">
    <property type="component" value="Unassembled WGS sequence"/>
</dbReference>
<dbReference type="HOGENOM" id="CLU_2714858_0_0_7"/>